<comment type="caution">
    <text evidence="2">The sequence shown here is derived from an EMBL/GenBank/DDBJ whole genome shotgun (WGS) entry which is preliminary data.</text>
</comment>
<dbReference type="Pfam" id="PF19785">
    <property type="entry name" value="UPF0738"/>
    <property type="match status" value="1"/>
</dbReference>
<gene>
    <name evidence="2" type="ORF">CWS20_15005</name>
</gene>
<dbReference type="EMBL" id="PISD01000031">
    <property type="protein sequence ID" value="PKG28150.1"/>
    <property type="molecule type" value="Genomic_DNA"/>
</dbReference>
<evidence type="ECO:0000313" key="3">
    <source>
        <dbReference type="Proteomes" id="UP000233343"/>
    </source>
</evidence>
<accession>A0A2N0ZF65</accession>
<protein>
    <recommendedName>
        <fullName evidence="1">UPF0738 protein CWS20_15005</fullName>
    </recommendedName>
</protein>
<dbReference type="Proteomes" id="UP000233343">
    <property type="component" value="Unassembled WGS sequence"/>
</dbReference>
<keyword evidence="3" id="KW-1185">Reference proteome</keyword>
<dbReference type="InterPro" id="IPR020908">
    <property type="entry name" value="UPF0738"/>
</dbReference>
<proteinExistence type="inferred from homology"/>
<evidence type="ECO:0000256" key="1">
    <source>
        <dbReference type="HAMAP-Rule" id="MF_01861"/>
    </source>
</evidence>
<evidence type="ECO:0000313" key="2">
    <source>
        <dbReference type="EMBL" id="PKG28150.1"/>
    </source>
</evidence>
<dbReference type="RefSeq" id="WP_066196304.1">
    <property type="nucleotide sequence ID" value="NZ_JAMAUX010000003.1"/>
</dbReference>
<comment type="similarity">
    <text evidence="1">Belongs to the UPF0738 family.</text>
</comment>
<dbReference type="HAMAP" id="MF_01861">
    <property type="entry name" value="UPF0738"/>
    <property type="match status" value="1"/>
</dbReference>
<dbReference type="AlphaFoldDB" id="A0A2N0ZF65"/>
<organism evidence="2 3">
    <name type="scientific">Cytobacillus horneckiae</name>
    <dbReference type="NCBI Taxonomy" id="549687"/>
    <lineage>
        <taxon>Bacteria</taxon>
        <taxon>Bacillati</taxon>
        <taxon>Bacillota</taxon>
        <taxon>Bacilli</taxon>
        <taxon>Bacillales</taxon>
        <taxon>Bacillaceae</taxon>
        <taxon>Cytobacillus</taxon>
    </lineage>
</organism>
<sequence length="124" mass="14522">MNTKINVNKAEWNEGKRQLHLIIGDEISLSELTPREQMLVDSDHLSFIYITEKDEDYSYIMLPDSIWPQLKVALAENGDIYLSQQNQILQLPLFQEELEYLIENIKGNSNYGEEMVNKVEEIFN</sequence>
<reference evidence="2 3" key="1">
    <citation type="journal article" date="2010" name="Int. J. Syst. Evol. Microbiol.">
        <title>Bacillus horneckiae sp. nov., isolated from a spacecraft-assembly clean room.</title>
        <authorList>
            <person name="Vaishampayan P."/>
            <person name="Probst A."/>
            <person name="Krishnamurthi S."/>
            <person name="Ghosh S."/>
            <person name="Osman S."/>
            <person name="McDowall A."/>
            <person name="Ruckmani A."/>
            <person name="Mayilraj S."/>
            <person name="Venkateswaran K."/>
        </authorList>
    </citation>
    <scope>NUCLEOTIDE SEQUENCE [LARGE SCALE GENOMIC DNA]</scope>
    <source>
        <strain evidence="3">1PO1SC</strain>
    </source>
</reference>
<name>A0A2N0ZF65_9BACI</name>